<keyword evidence="4" id="KW-0479">Metal-binding</keyword>
<keyword evidence="10" id="KW-0119">Carbohydrate metabolism</keyword>
<keyword evidence="5" id="KW-0547">Nucleotide-binding</keyword>
<evidence type="ECO:0000256" key="8">
    <source>
        <dbReference type="ARBA" id="ARBA00022842"/>
    </source>
</evidence>
<evidence type="ECO:0000256" key="7">
    <source>
        <dbReference type="ARBA" id="ARBA00022840"/>
    </source>
</evidence>
<proteinExistence type="inferred from homology"/>
<gene>
    <name evidence="15" type="ORF">A0U93_13270</name>
</gene>
<comment type="similarity">
    <text evidence="1">Belongs to the GHMP kinase family. GalK subfamily.</text>
</comment>
<keyword evidence="7" id="KW-0067">ATP-binding</keyword>
<evidence type="ECO:0000256" key="1">
    <source>
        <dbReference type="ARBA" id="ARBA00006566"/>
    </source>
</evidence>
<feature type="domain" description="GHMP kinase C-terminal" evidence="13">
    <location>
        <begin position="267"/>
        <end position="342"/>
    </location>
</feature>
<accession>A0A1U9KUW7</accession>
<dbReference type="Pfam" id="PF10509">
    <property type="entry name" value="GalKase_gal_bdg"/>
    <property type="match status" value="1"/>
</dbReference>
<dbReference type="EMBL" id="CP014691">
    <property type="protein sequence ID" value="AQS89539.1"/>
    <property type="molecule type" value="Genomic_DNA"/>
</dbReference>
<dbReference type="PIRSF" id="PIRSF000530">
    <property type="entry name" value="Galactokinase"/>
    <property type="match status" value="1"/>
</dbReference>
<dbReference type="InterPro" id="IPR019539">
    <property type="entry name" value="GalKase_N"/>
</dbReference>
<name>A0A1U9KUW7_9PROT</name>
<dbReference type="InterPro" id="IPR014721">
    <property type="entry name" value="Ribsml_uS5_D2-typ_fold_subgr"/>
</dbReference>
<dbReference type="NCBIfam" id="TIGR00131">
    <property type="entry name" value="gal_kin"/>
    <property type="match status" value="1"/>
</dbReference>
<dbReference type="KEGG" id="nch:A0U93_13270"/>
<evidence type="ECO:0000256" key="10">
    <source>
        <dbReference type="ARBA" id="ARBA00023277"/>
    </source>
</evidence>
<dbReference type="InterPro" id="IPR006206">
    <property type="entry name" value="Mevalonate/galactokinase"/>
</dbReference>
<dbReference type="InterPro" id="IPR006203">
    <property type="entry name" value="GHMP_knse_ATP-bd_CS"/>
</dbReference>
<dbReference type="PROSITE" id="PS00106">
    <property type="entry name" value="GALACTOKINASE"/>
    <property type="match status" value="1"/>
</dbReference>
<dbReference type="FunFam" id="3.30.70.890:FF:000001">
    <property type="entry name" value="Galactokinase"/>
    <property type="match status" value="1"/>
</dbReference>
<dbReference type="GO" id="GO:0005829">
    <property type="term" value="C:cytosol"/>
    <property type="evidence" value="ECO:0007669"/>
    <property type="project" value="TreeGrafter"/>
</dbReference>
<dbReference type="InterPro" id="IPR000705">
    <property type="entry name" value="Galactokinase"/>
</dbReference>
<keyword evidence="3" id="KW-0808">Transferase</keyword>
<evidence type="ECO:0000256" key="2">
    <source>
        <dbReference type="ARBA" id="ARBA00022490"/>
    </source>
</evidence>
<dbReference type="Pfam" id="PF08544">
    <property type="entry name" value="GHMP_kinases_C"/>
    <property type="match status" value="1"/>
</dbReference>
<dbReference type="PANTHER" id="PTHR10457:SF7">
    <property type="entry name" value="GALACTOKINASE-RELATED"/>
    <property type="match status" value="1"/>
</dbReference>
<dbReference type="STRING" id="320497.A0U93_13270"/>
<evidence type="ECO:0000256" key="6">
    <source>
        <dbReference type="ARBA" id="ARBA00022777"/>
    </source>
</evidence>
<dbReference type="InterPro" id="IPR020568">
    <property type="entry name" value="Ribosomal_Su5_D2-typ_SF"/>
</dbReference>
<dbReference type="Proteomes" id="UP000188604">
    <property type="component" value="Chromosome"/>
</dbReference>
<dbReference type="GO" id="GO:0004335">
    <property type="term" value="F:galactokinase activity"/>
    <property type="evidence" value="ECO:0007669"/>
    <property type="project" value="UniProtKB-UniRule"/>
</dbReference>
<dbReference type="InterPro" id="IPR006204">
    <property type="entry name" value="GHMP_kinase_N_dom"/>
</dbReference>
<dbReference type="GO" id="GO:0005524">
    <property type="term" value="F:ATP binding"/>
    <property type="evidence" value="ECO:0007669"/>
    <property type="project" value="UniProtKB-UniRule"/>
</dbReference>
<dbReference type="InterPro" id="IPR036554">
    <property type="entry name" value="GHMP_kinase_C_sf"/>
</dbReference>
<keyword evidence="2" id="KW-0963">Cytoplasm</keyword>
<dbReference type="InterPro" id="IPR013750">
    <property type="entry name" value="GHMP_kinase_C_dom"/>
</dbReference>
<evidence type="ECO:0000313" key="15">
    <source>
        <dbReference type="EMBL" id="AQS89539.1"/>
    </source>
</evidence>
<evidence type="ECO:0000259" key="13">
    <source>
        <dbReference type="Pfam" id="PF08544"/>
    </source>
</evidence>
<dbReference type="Pfam" id="PF00288">
    <property type="entry name" value="GHMP_kinases_N"/>
    <property type="match status" value="1"/>
</dbReference>
<dbReference type="SUPFAM" id="SSF55060">
    <property type="entry name" value="GHMP Kinase, C-terminal domain"/>
    <property type="match status" value="1"/>
</dbReference>
<dbReference type="PRINTS" id="PR00959">
    <property type="entry name" value="MEVGALKINASE"/>
</dbReference>
<keyword evidence="16" id="KW-1185">Reference proteome</keyword>
<dbReference type="InterPro" id="IPR019741">
    <property type="entry name" value="Galactokinase_CS"/>
</dbReference>
<dbReference type="GO" id="GO:0046872">
    <property type="term" value="F:metal ion binding"/>
    <property type="evidence" value="ECO:0007669"/>
    <property type="project" value="UniProtKB-KW"/>
</dbReference>
<dbReference type="GO" id="GO:0006012">
    <property type="term" value="P:galactose metabolic process"/>
    <property type="evidence" value="ECO:0007669"/>
    <property type="project" value="UniProtKB-UniRule"/>
</dbReference>
<keyword evidence="9" id="KW-0299">Galactose metabolism</keyword>
<dbReference type="SUPFAM" id="SSF54211">
    <property type="entry name" value="Ribosomal protein S5 domain 2-like"/>
    <property type="match status" value="1"/>
</dbReference>
<feature type="domain" description="Galactokinase N-terminal" evidence="14">
    <location>
        <begin position="3"/>
        <end position="42"/>
    </location>
</feature>
<evidence type="ECO:0000259" key="12">
    <source>
        <dbReference type="Pfam" id="PF00288"/>
    </source>
</evidence>
<evidence type="ECO:0000259" key="14">
    <source>
        <dbReference type="Pfam" id="PF10509"/>
    </source>
</evidence>
<dbReference type="FunFam" id="3.30.230.10:FF:000017">
    <property type="entry name" value="Galactokinase"/>
    <property type="match status" value="1"/>
</dbReference>
<evidence type="ECO:0000256" key="9">
    <source>
        <dbReference type="ARBA" id="ARBA00023144"/>
    </source>
</evidence>
<keyword evidence="6 15" id="KW-0418">Kinase</keyword>
<sequence length="368" mass="39513">MPPTLVVQAPGRVNLIGEHTDYNDGFVLPCAIDFRTVVALRPRQDDAVEVIAFEQDKETDSFSITGEIARTGTHGWQDYVRGAFEILRQRGYPLRGVQLAITGNVPQGAGLSSSASLLVAIITACKISADFEGLDPKQVAVAARAVETDYVGIKCGIMDQMISACGEDGHALLIDCRSLDIQPVALHSDLAVLIVHSGVKRGLVESEYNKRREECERAASFLGVKALRDADMTMLTAVQGELDDVAWRRARHIITENRRVLDAVSVLGSGDTPTVRALLRASHASMRDDFEITTPKIDELVDIVQDAIGDAGGARMTGGGFGGCIVAVLRRDALPRALKAIRMRYKTPDGTPALCFACTPSAGAGSVR</sequence>
<dbReference type="EC" id="2.7.1.6" evidence="11"/>
<evidence type="ECO:0000256" key="5">
    <source>
        <dbReference type="ARBA" id="ARBA00022741"/>
    </source>
</evidence>
<evidence type="ECO:0000313" key="16">
    <source>
        <dbReference type="Proteomes" id="UP000188604"/>
    </source>
</evidence>
<evidence type="ECO:0000256" key="11">
    <source>
        <dbReference type="NCBIfam" id="TIGR00131"/>
    </source>
</evidence>
<dbReference type="Gene3D" id="3.30.230.10">
    <property type="match status" value="1"/>
</dbReference>
<evidence type="ECO:0000256" key="4">
    <source>
        <dbReference type="ARBA" id="ARBA00022723"/>
    </source>
</evidence>
<evidence type="ECO:0000256" key="3">
    <source>
        <dbReference type="ARBA" id="ARBA00022679"/>
    </source>
</evidence>
<dbReference type="PRINTS" id="PR00473">
    <property type="entry name" value="GALCTOKINASE"/>
</dbReference>
<protein>
    <recommendedName>
        <fullName evidence="11">Galactokinase</fullName>
        <ecNumber evidence="11">2.7.1.6</ecNumber>
    </recommendedName>
</protein>
<dbReference type="AlphaFoldDB" id="A0A1U9KUW7"/>
<keyword evidence="8" id="KW-0460">Magnesium</keyword>
<dbReference type="PROSITE" id="PS00627">
    <property type="entry name" value="GHMP_KINASES_ATP"/>
    <property type="match status" value="1"/>
</dbReference>
<organism evidence="15 16">
    <name type="scientific">Neoasaia chiangmaiensis</name>
    <dbReference type="NCBI Taxonomy" id="320497"/>
    <lineage>
        <taxon>Bacteria</taxon>
        <taxon>Pseudomonadati</taxon>
        <taxon>Pseudomonadota</taxon>
        <taxon>Alphaproteobacteria</taxon>
        <taxon>Acetobacterales</taxon>
        <taxon>Acetobacteraceae</taxon>
        <taxon>Neoasaia</taxon>
    </lineage>
</organism>
<reference evidence="15 16" key="1">
    <citation type="submission" date="2016-03" db="EMBL/GenBank/DDBJ databases">
        <title>Acetic acid bacteria sequencing.</title>
        <authorList>
            <person name="Brandt J."/>
            <person name="Jakob F."/>
            <person name="Vogel R.F."/>
        </authorList>
    </citation>
    <scope>NUCLEOTIDE SEQUENCE [LARGE SCALE GENOMIC DNA]</scope>
    <source>
        <strain evidence="15 16">NBRC 101099</strain>
    </source>
</reference>
<dbReference type="PANTHER" id="PTHR10457">
    <property type="entry name" value="MEVALONATE KINASE/GALACTOKINASE"/>
    <property type="match status" value="1"/>
</dbReference>
<feature type="domain" description="GHMP kinase N-terminal" evidence="12">
    <location>
        <begin position="79"/>
        <end position="166"/>
    </location>
</feature>
<dbReference type="Gene3D" id="3.30.70.890">
    <property type="entry name" value="GHMP kinase, C-terminal domain"/>
    <property type="match status" value="1"/>
</dbReference>